<evidence type="ECO:0008006" key="5">
    <source>
        <dbReference type="Google" id="ProtNLM"/>
    </source>
</evidence>
<feature type="region of interest" description="Disordered" evidence="1">
    <location>
        <begin position="402"/>
        <end position="432"/>
    </location>
</feature>
<feature type="region of interest" description="Disordered" evidence="1">
    <location>
        <begin position="287"/>
        <end position="351"/>
    </location>
</feature>
<feature type="transmembrane region" description="Helical" evidence="2">
    <location>
        <begin position="266"/>
        <end position="287"/>
    </location>
</feature>
<evidence type="ECO:0000313" key="4">
    <source>
        <dbReference type="Proteomes" id="UP001500724"/>
    </source>
</evidence>
<keyword evidence="2" id="KW-0472">Membrane</keyword>
<dbReference type="EMBL" id="BAAAGU010000027">
    <property type="protein sequence ID" value="GAA0649189.1"/>
    <property type="molecule type" value="Genomic_DNA"/>
</dbReference>
<feature type="compositionally biased region" description="Low complexity" evidence="1">
    <location>
        <begin position="100"/>
        <end position="122"/>
    </location>
</feature>
<feature type="region of interest" description="Disordered" evidence="1">
    <location>
        <begin position="1"/>
        <end position="266"/>
    </location>
</feature>
<feature type="compositionally biased region" description="Basic and acidic residues" evidence="1">
    <location>
        <begin position="1"/>
        <end position="17"/>
    </location>
</feature>
<keyword evidence="4" id="KW-1185">Reference proteome</keyword>
<feature type="compositionally biased region" description="Basic and acidic residues" evidence="1">
    <location>
        <begin position="73"/>
        <end position="99"/>
    </location>
</feature>
<feature type="compositionally biased region" description="Low complexity" evidence="1">
    <location>
        <begin position="239"/>
        <end position="248"/>
    </location>
</feature>
<keyword evidence="2" id="KW-0812">Transmembrane</keyword>
<organism evidence="3 4">
    <name type="scientific">Streptomyces thermocarboxydovorans</name>
    <dbReference type="NCBI Taxonomy" id="59298"/>
    <lineage>
        <taxon>Bacteria</taxon>
        <taxon>Bacillati</taxon>
        <taxon>Actinomycetota</taxon>
        <taxon>Actinomycetes</taxon>
        <taxon>Kitasatosporales</taxon>
        <taxon>Streptomycetaceae</taxon>
        <taxon>Streptomyces</taxon>
    </lineage>
</organism>
<comment type="caution">
    <text evidence="3">The sequence shown here is derived from an EMBL/GenBank/DDBJ whole genome shotgun (WGS) entry which is preliminary data.</text>
</comment>
<dbReference type="RefSeq" id="WP_344001097.1">
    <property type="nucleotide sequence ID" value="NZ_BAAAGU010000027.1"/>
</dbReference>
<feature type="compositionally biased region" description="Low complexity" evidence="1">
    <location>
        <begin position="169"/>
        <end position="220"/>
    </location>
</feature>
<name>A0ABN1HHF2_9ACTN</name>
<evidence type="ECO:0000313" key="3">
    <source>
        <dbReference type="EMBL" id="GAA0649189.1"/>
    </source>
</evidence>
<reference evidence="3 4" key="1">
    <citation type="journal article" date="2019" name="Int. J. Syst. Evol. Microbiol.">
        <title>The Global Catalogue of Microorganisms (GCM) 10K type strain sequencing project: providing services to taxonomists for standard genome sequencing and annotation.</title>
        <authorList>
            <consortium name="The Broad Institute Genomics Platform"/>
            <consortium name="The Broad Institute Genome Sequencing Center for Infectious Disease"/>
            <person name="Wu L."/>
            <person name="Ma J."/>
        </authorList>
    </citation>
    <scope>NUCLEOTIDE SEQUENCE [LARGE SCALE GENOMIC DNA]</scope>
    <source>
        <strain evidence="3 4">JCM 10367</strain>
    </source>
</reference>
<gene>
    <name evidence="3" type="ORF">GCM10009535_28880</name>
</gene>
<protein>
    <recommendedName>
        <fullName evidence="5">Large membrane protein</fullName>
    </recommendedName>
</protein>
<feature type="region of interest" description="Disordered" evidence="1">
    <location>
        <begin position="545"/>
        <end position="564"/>
    </location>
</feature>
<sequence>MNTERPDNDDAEAKADGSVRGTGEAPGSEETVSPEAGAGTGGGERDAGEAPAGAEPASSEAGAAEGAAADAGAPEREAADAGAPEREAAGAGAPEREAADAGTPEPEAADAATPEQEAADAGAPERDAAEAAVPESKTARVSATQGEAGDDRASGQEVTGAGAPERETVGAGTAEAETVGAGTAEAETAGAGTAEPETTGGGAAEAETAGGRAAASAQAPEQEDLDAGAPEHGAGRAGAGTTAAGHPEAGPEPGSRSGSSSRRRTPALVASVAAAVLLIGGGGAYLATSLSGGSGTDSAPGANGDATPPPLTLDGHSESGAPGIAPGEPNPYGAVYRADGALPEGPDSAPVYRTRGEVTEAQVTELARALGLDGAPVADGQGWRIGGKDGSGPTLRVDRAAPGSWSFSRHTPGTDDCKGPECGSKPPAAGEPRISEAAAKKAAVPVLKAVGQDDAKTDASQSVGSGRMVNAQPEIGGLPTHGWTTGLVVGADGEITGGSGRLAKPVKGDTYPVVSAERALELMNAAPRAGARGGIGGCATPVPLDGEQTPPEPCEAATSQPEAPKKDTLTVQKAVFGLAAHSVDGQQALVPSWLFEVRPKGASGTLTVTHPAVEPKYIEQPGQSSAEPGEPGDEPTAKPSDREVAVQGYTAEGSELTVVFSGGVCADYDVRTEESGDRVKVTVTESPWAGKVCIMIAKQYQMTVQLDAPLGDRKVVGADGEPVPLHKDGSRLPAPPTQKD</sequence>
<proteinExistence type="predicted"/>
<accession>A0ABN1HHF2</accession>
<evidence type="ECO:0000256" key="2">
    <source>
        <dbReference type="SAM" id="Phobius"/>
    </source>
</evidence>
<evidence type="ECO:0000256" key="1">
    <source>
        <dbReference type="SAM" id="MobiDB-lite"/>
    </source>
</evidence>
<dbReference type="Proteomes" id="UP001500724">
    <property type="component" value="Unassembled WGS sequence"/>
</dbReference>
<keyword evidence="2" id="KW-1133">Transmembrane helix</keyword>
<feature type="compositionally biased region" description="Low complexity" evidence="1">
    <location>
        <begin position="49"/>
        <end position="72"/>
    </location>
</feature>
<feature type="region of interest" description="Disordered" evidence="1">
    <location>
        <begin position="714"/>
        <end position="740"/>
    </location>
</feature>
<feature type="region of interest" description="Disordered" evidence="1">
    <location>
        <begin position="604"/>
        <end position="642"/>
    </location>
</feature>